<dbReference type="AlphaFoldDB" id="A0A1E3P9H4"/>
<evidence type="ECO:0000313" key="2">
    <source>
        <dbReference type="Proteomes" id="UP000094112"/>
    </source>
</evidence>
<evidence type="ECO:0000313" key="1">
    <source>
        <dbReference type="EMBL" id="ODQ62018.1"/>
    </source>
</evidence>
<dbReference type="GeneID" id="30202587"/>
<name>A0A1E3P9H4_WICAA</name>
<keyword evidence="2" id="KW-1185">Reference proteome</keyword>
<dbReference type="RefSeq" id="XP_019041225.1">
    <property type="nucleotide sequence ID" value="XM_019185341.1"/>
</dbReference>
<proteinExistence type="predicted"/>
<dbReference type="Proteomes" id="UP000094112">
    <property type="component" value="Unassembled WGS sequence"/>
</dbReference>
<organism evidence="1 2">
    <name type="scientific">Wickerhamomyces anomalus (strain ATCC 58044 / CBS 1984 / NCYC 433 / NRRL Y-366-8)</name>
    <name type="common">Yeast</name>
    <name type="synonym">Hansenula anomala</name>
    <dbReference type="NCBI Taxonomy" id="683960"/>
    <lineage>
        <taxon>Eukaryota</taxon>
        <taxon>Fungi</taxon>
        <taxon>Dikarya</taxon>
        <taxon>Ascomycota</taxon>
        <taxon>Saccharomycotina</taxon>
        <taxon>Saccharomycetes</taxon>
        <taxon>Phaffomycetales</taxon>
        <taxon>Wickerhamomycetaceae</taxon>
        <taxon>Wickerhamomyces</taxon>
    </lineage>
</organism>
<gene>
    <name evidence="1" type="ORF">WICANDRAFT_82148</name>
</gene>
<reference evidence="1 2" key="1">
    <citation type="journal article" date="2016" name="Proc. Natl. Acad. Sci. U.S.A.">
        <title>Comparative genomics of biotechnologically important yeasts.</title>
        <authorList>
            <person name="Riley R."/>
            <person name="Haridas S."/>
            <person name="Wolfe K.H."/>
            <person name="Lopes M.R."/>
            <person name="Hittinger C.T."/>
            <person name="Goeker M."/>
            <person name="Salamov A.A."/>
            <person name="Wisecaver J.H."/>
            <person name="Long T.M."/>
            <person name="Calvey C.H."/>
            <person name="Aerts A.L."/>
            <person name="Barry K.W."/>
            <person name="Choi C."/>
            <person name="Clum A."/>
            <person name="Coughlan A.Y."/>
            <person name="Deshpande S."/>
            <person name="Douglass A.P."/>
            <person name="Hanson S.J."/>
            <person name="Klenk H.-P."/>
            <person name="LaButti K.M."/>
            <person name="Lapidus A."/>
            <person name="Lindquist E.A."/>
            <person name="Lipzen A.M."/>
            <person name="Meier-Kolthoff J.P."/>
            <person name="Ohm R.A."/>
            <person name="Otillar R.P."/>
            <person name="Pangilinan J.L."/>
            <person name="Peng Y."/>
            <person name="Rokas A."/>
            <person name="Rosa C.A."/>
            <person name="Scheuner C."/>
            <person name="Sibirny A.A."/>
            <person name="Slot J.C."/>
            <person name="Stielow J.B."/>
            <person name="Sun H."/>
            <person name="Kurtzman C.P."/>
            <person name="Blackwell M."/>
            <person name="Grigoriev I.V."/>
            <person name="Jeffries T.W."/>
        </authorList>
    </citation>
    <scope>NUCLEOTIDE SEQUENCE [LARGE SCALE GENOMIC DNA]</scope>
    <source>
        <strain evidence="2">ATCC 58044 / CBS 1984 / NCYC 433 / NRRL Y-366-8</strain>
    </source>
</reference>
<dbReference type="EMBL" id="KV454208">
    <property type="protein sequence ID" value="ODQ62018.1"/>
    <property type="molecule type" value="Genomic_DNA"/>
</dbReference>
<protein>
    <submittedName>
        <fullName evidence="1">Uncharacterized protein</fullName>
    </submittedName>
</protein>
<sequence>MANIISDSLTTSSRGTSITMIHTTSRLRPGCKFTKPLSIKRSNKQLSVQEEPINTQSLGKIFTC</sequence>
<accession>A0A1E3P9H4</accession>